<gene>
    <name evidence="2" type="ORF">SAMN05216562_1351</name>
</gene>
<keyword evidence="3" id="KW-1185">Reference proteome</keyword>
<feature type="domain" description="JmjC" evidence="1">
    <location>
        <begin position="111"/>
        <end position="267"/>
    </location>
</feature>
<evidence type="ECO:0000313" key="2">
    <source>
        <dbReference type="EMBL" id="SDZ94622.1"/>
    </source>
</evidence>
<dbReference type="EMBL" id="FNQO01000001">
    <property type="protein sequence ID" value="SDZ94622.1"/>
    <property type="molecule type" value="Genomic_DNA"/>
</dbReference>
<dbReference type="SMART" id="SM00558">
    <property type="entry name" value="JmjC"/>
    <property type="match status" value="1"/>
</dbReference>
<accession>A0A1H3X7L0</accession>
<protein>
    <submittedName>
        <fullName evidence="2">Cupin-like domain-containing protein</fullName>
    </submittedName>
</protein>
<dbReference type="STRING" id="658218.SAMN05216562_1351"/>
<dbReference type="AlphaFoldDB" id="A0A1H3X7L0"/>
<reference evidence="3" key="1">
    <citation type="submission" date="2016-10" db="EMBL/GenBank/DDBJ databases">
        <authorList>
            <person name="Varghese N."/>
            <person name="Submissions S."/>
        </authorList>
    </citation>
    <scope>NUCLEOTIDE SEQUENCE [LARGE SCALE GENOMIC DNA]</scope>
    <source>
        <strain evidence="3">CGMCC 1.10657</strain>
    </source>
</reference>
<name>A0A1H3X7L0_9GAMM</name>
<dbReference type="OrthoDB" id="479699at2"/>
<evidence type="ECO:0000259" key="1">
    <source>
        <dbReference type="PROSITE" id="PS51184"/>
    </source>
</evidence>
<dbReference type="PANTHER" id="PTHR12461">
    <property type="entry name" value="HYPOXIA-INDUCIBLE FACTOR 1 ALPHA INHIBITOR-RELATED"/>
    <property type="match status" value="1"/>
</dbReference>
<dbReference type="SUPFAM" id="SSF51197">
    <property type="entry name" value="Clavaminate synthase-like"/>
    <property type="match status" value="1"/>
</dbReference>
<sequence>MRPIDEIKSCDLSGFEDEYLSTQTPVVIRGLVADWPILADSPADALEKLRDLGRDERPGRIRVVEAPAKERGRIGYSQQSGRLNFSRKDMAFAAFVEKLEQLVPLDSVMVLALQSTFIDEIFPKLANRLTMPLFDPAVRPRIWIGNQGSVGAHFDDADNIACVAMGRRRFTLFPTGQIENLYIGPIDHTPAGAPTTLMGIEPDLARYPKFSKAHTAAQFAELRPGDAIFIPTLWWHQVEALSDINVLVNYWQGGAIGGDSGADSVFDALLHALLATHALSPEKLKAWSEIFDYLVFRKSGNPAEHIPANMRGVLGGVTEIHRRQLKTYLSARLNPDE</sequence>
<dbReference type="Pfam" id="PF13621">
    <property type="entry name" value="Cupin_8"/>
    <property type="match status" value="1"/>
</dbReference>
<dbReference type="Gene3D" id="2.60.120.10">
    <property type="entry name" value="Jelly Rolls"/>
    <property type="match status" value="1"/>
</dbReference>
<dbReference type="PANTHER" id="PTHR12461:SF105">
    <property type="entry name" value="HYPOXIA-INDUCIBLE FACTOR 1-ALPHA INHIBITOR"/>
    <property type="match status" value="1"/>
</dbReference>
<dbReference type="InterPro" id="IPR003347">
    <property type="entry name" value="JmjC_dom"/>
</dbReference>
<dbReference type="PROSITE" id="PS51184">
    <property type="entry name" value="JMJC"/>
    <property type="match status" value="1"/>
</dbReference>
<dbReference type="Proteomes" id="UP000198658">
    <property type="component" value="Unassembled WGS sequence"/>
</dbReference>
<evidence type="ECO:0000313" key="3">
    <source>
        <dbReference type="Proteomes" id="UP000198658"/>
    </source>
</evidence>
<organism evidence="2 3">
    <name type="scientific">Microbulbifer marinus</name>
    <dbReference type="NCBI Taxonomy" id="658218"/>
    <lineage>
        <taxon>Bacteria</taxon>
        <taxon>Pseudomonadati</taxon>
        <taxon>Pseudomonadota</taxon>
        <taxon>Gammaproteobacteria</taxon>
        <taxon>Cellvibrionales</taxon>
        <taxon>Microbulbiferaceae</taxon>
        <taxon>Microbulbifer</taxon>
    </lineage>
</organism>
<dbReference type="InterPro" id="IPR041667">
    <property type="entry name" value="Cupin_8"/>
</dbReference>
<proteinExistence type="predicted"/>
<dbReference type="InterPro" id="IPR014710">
    <property type="entry name" value="RmlC-like_jellyroll"/>
</dbReference>